<evidence type="ECO:0000313" key="2">
    <source>
        <dbReference type="Proteomes" id="UP000214566"/>
    </source>
</evidence>
<dbReference type="RefSeq" id="WP_094161378.1">
    <property type="nucleotide sequence ID" value="NZ_LT592171.1"/>
</dbReference>
<dbReference type="Pfam" id="PF05973">
    <property type="entry name" value="Gp49"/>
    <property type="match status" value="1"/>
</dbReference>
<dbReference type="EMBL" id="FLMQ01000056">
    <property type="protein sequence ID" value="SBP89270.1"/>
    <property type="molecule type" value="Genomic_DNA"/>
</dbReference>
<organism evidence="1 2">
    <name type="scientific">Thiomonas delicata</name>
    <name type="common">Thiomonas cuprina</name>
    <dbReference type="NCBI Taxonomy" id="364030"/>
    <lineage>
        <taxon>Bacteria</taxon>
        <taxon>Pseudomonadati</taxon>
        <taxon>Pseudomonadota</taxon>
        <taxon>Betaproteobacteria</taxon>
        <taxon>Burkholderiales</taxon>
        <taxon>Thiomonas</taxon>
    </lineage>
</organism>
<keyword evidence="2" id="KW-1185">Reference proteome</keyword>
<dbReference type="AlphaFoldDB" id="A0A238D7X4"/>
<reference evidence="1 2" key="1">
    <citation type="submission" date="2016-06" db="EMBL/GenBank/DDBJ databases">
        <authorList>
            <person name="Kjaerup R.B."/>
            <person name="Dalgaard T.S."/>
            <person name="Juul-Madsen H.R."/>
        </authorList>
    </citation>
    <scope>NUCLEOTIDE SEQUENCE [LARGE SCALE GENOMIC DNA]</scope>
    <source>
        <strain evidence="1 2">DSM 16361</strain>
    </source>
</reference>
<gene>
    <name evidence="1" type="ORF">THIARS_70890</name>
</gene>
<dbReference type="Proteomes" id="UP000214566">
    <property type="component" value="Unassembled WGS sequence"/>
</dbReference>
<evidence type="ECO:0008006" key="3">
    <source>
        <dbReference type="Google" id="ProtNLM"/>
    </source>
</evidence>
<name>A0A238D7X4_THIDL</name>
<proteinExistence type="predicted"/>
<dbReference type="OrthoDB" id="9797093at2"/>
<evidence type="ECO:0000313" key="1">
    <source>
        <dbReference type="EMBL" id="SBP89270.1"/>
    </source>
</evidence>
<protein>
    <recommendedName>
        <fullName evidence="3">Phage-related protein</fullName>
    </recommendedName>
</protein>
<sequence length="120" mass="13255">MATTKIVPKQLIWIASSKADLLAMPAAVQDTFGYALHMAQMGGKYEHAKPLSGFGNAGVVEVVEDWKGDTYRAVYTVKLAGRVYVLHCFKKKSTKGIQTPKPDMDLIESRLKAAREHFKG</sequence>
<accession>A0A238D7X4</accession>
<dbReference type="InterPro" id="IPR009241">
    <property type="entry name" value="HigB-like"/>
</dbReference>